<evidence type="ECO:0000313" key="12">
    <source>
        <dbReference type="EMBL" id="MBA8810003.1"/>
    </source>
</evidence>
<keyword evidence="4 12" id="KW-0808">Transferase</keyword>
<proteinExistence type="inferred from homology"/>
<dbReference type="RefSeq" id="WP_312877145.1">
    <property type="nucleotide sequence ID" value="NZ_BAAATF010000004.1"/>
</dbReference>
<dbReference type="PANTHER" id="PTHR43646:SF2">
    <property type="entry name" value="GLYCOSYLTRANSFERASE 2-LIKE DOMAIN-CONTAINING PROTEIN"/>
    <property type="match status" value="1"/>
</dbReference>
<evidence type="ECO:0000256" key="4">
    <source>
        <dbReference type="ARBA" id="ARBA00022679"/>
    </source>
</evidence>
<dbReference type="InterPro" id="IPR001173">
    <property type="entry name" value="Glyco_trans_2-like"/>
</dbReference>
<dbReference type="Pfam" id="PF00535">
    <property type="entry name" value="Glycos_transf_2"/>
    <property type="match status" value="1"/>
</dbReference>
<evidence type="ECO:0000256" key="10">
    <source>
        <dbReference type="SAM" id="Phobius"/>
    </source>
</evidence>
<keyword evidence="10" id="KW-1133">Transmembrane helix</keyword>
<comment type="caution">
    <text evidence="12">The sequence shown here is derived from an EMBL/GenBank/DDBJ whole genome shotgun (WGS) entry which is preliminary data.</text>
</comment>
<dbReference type="SUPFAM" id="SSF53448">
    <property type="entry name" value="Nucleotide-diphospho-sugar transferases"/>
    <property type="match status" value="1"/>
</dbReference>
<comment type="pathway">
    <text evidence="7">Carotenoid biosynthesis; staphyloxanthin biosynthesis; staphyloxanthin from farnesyl diphosphate: step 4/5.</text>
</comment>
<name>A0A7W3JBX5_9MICO</name>
<feature type="transmembrane region" description="Helical" evidence="10">
    <location>
        <begin position="253"/>
        <end position="275"/>
    </location>
</feature>
<dbReference type="EMBL" id="JACGWV010000002">
    <property type="protein sequence ID" value="MBA8810003.1"/>
    <property type="molecule type" value="Genomic_DNA"/>
</dbReference>
<keyword evidence="5 10" id="KW-0472">Membrane</keyword>
<organism evidence="12 13">
    <name type="scientific">Promicromonospora sukumoe</name>
    <dbReference type="NCBI Taxonomy" id="88382"/>
    <lineage>
        <taxon>Bacteria</taxon>
        <taxon>Bacillati</taxon>
        <taxon>Actinomycetota</taxon>
        <taxon>Actinomycetes</taxon>
        <taxon>Micrococcales</taxon>
        <taxon>Promicromonosporaceae</taxon>
        <taxon>Promicromonospora</taxon>
    </lineage>
</organism>
<evidence type="ECO:0000256" key="9">
    <source>
        <dbReference type="ARBA" id="ARBA00040345"/>
    </source>
</evidence>
<feature type="domain" description="Glycosyltransferase 2-like" evidence="11">
    <location>
        <begin position="14"/>
        <end position="182"/>
    </location>
</feature>
<evidence type="ECO:0000259" key="11">
    <source>
        <dbReference type="Pfam" id="PF00535"/>
    </source>
</evidence>
<protein>
    <recommendedName>
        <fullName evidence="9">4,4'-diaponeurosporenoate glycosyltransferase</fullName>
    </recommendedName>
</protein>
<dbReference type="CDD" id="cd02525">
    <property type="entry name" value="Succinoglycan_BP_ExoA"/>
    <property type="match status" value="1"/>
</dbReference>
<evidence type="ECO:0000256" key="1">
    <source>
        <dbReference type="ARBA" id="ARBA00004236"/>
    </source>
</evidence>
<feature type="transmembrane region" description="Helical" evidence="10">
    <location>
        <begin position="315"/>
        <end position="334"/>
    </location>
</feature>
<sequence length="347" mass="37146">MPERVEAASMPLVTVVAVVRDEEPYLEPMVRSVLGQDYPHPLHVVLSVGPSKDRTREIADKLAVETGRVTVVDNPTGSKPLGLNAGLERMPEGHTIFVRVDGHTVVEPTYVRRAVEALQAAGADGVGGQMLPVGDIPVQKAVARAMSHPAGLGAASFHTGGSAGPAETVYLGTFRREALERVGGYSPVYVRAQDWELCLRLRNSGSLLWFDPSLVVEYKPRRTLGAVATQFWRTGMWRREVVRRNPGTANLRYLAPPTAVVVLGVSVLLAVAGAVAGLTPLLVVGLVAPVTYTLGVLVAAAHAATRPPRLDVRSALVLPITLMTMHMAWGAGFLRGLTERVRTDDGV</sequence>
<dbReference type="Gene3D" id="3.90.550.10">
    <property type="entry name" value="Spore Coat Polysaccharide Biosynthesis Protein SpsA, Chain A"/>
    <property type="match status" value="1"/>
</dbReference>
<comment type="similarity">
    <text evidence="8">Belongs to the glycosyltransferase 2 family. CrtQ subfamily.</text>
</comment>
<dbReference type="InterPro" id="IPR029044">
    <property type="entry name" value="Nucleotide-diphossugar_trans"/>
</dbReference>
<dbReference type="AlphaFoldDB" id="A0A7W3JBX5"/>
<evidence type="ECO:0000256" key="7">
    <source>
        <dbReference type="ARBA" id="ARBA00037904"/>
    </source>
</evidence>
<evidence type="ECO:0000256" key="8">
    <source>
        <dbReference type="ARBA" id="ARBA00038120"/>
    </source>
</evidence>
<keyword evidence="2" id="KW-1003">Cell membrane</keyword>
<reference evidence="12 13" key="1">
    <citation type="submission" date="2020-07" db="EMBL/GenBank/DDBJ databases">
        <title>Sequencing the genomes of 1000 actinobacteria strains.</title>
        <authorList>
            <person name="Klenk H.-P."/>
        </authorList>
    </citation>
    <scope>NUCLEOTIDE SEQUENCE [LARGE SCALE GENOMIC DNA]</scope>
    <source>
        <strain evidence="12 13">DSM 44121</strain>
    </source>
</reference>
<dbReference type="GO" id="GO:0005886">
    <property type="term" value="C:plasma membrane"/>
    <property type="evidence" value="ECO:0007669"/>
    <property type="project" value="UniProtKB-SubCell"/>
</dbReference>
<keyword evidence="3" id="KW-0328">Glycosyltransferase</keyword>
<comment type="function">
    <text evidence="6">Catalyzes the glycosylation of 4,4'-diaponeurosporenoate, i.e. the esterification of glucose at the C1'' position with the carboxyl group of 4,4'-diaponeurosporenic acid, to form glycosyl-4,4'-diaponeurosporenoate. This is a step in the biosynthesis of staphyloxanthin, an orange pigment present in most staphylococci strains.</text>
</comment>
<evidence type="ECO:0000313" key="13">
    <source>
        <dbReference type="Proteomes" id="UP000540568"/>
    </source>
</evidence>
<accession>A0A7W3JBX5</accession>
<feature type="transmembrane region" description="Helical" evidence="10">
    <location>
        <begin position="281"/>
        <end position="303"/>
    </location>
</feature>
<evidence type="ECO:0000256" key="6">
    <source>
        <dbReference type="ARBA" id="ARBA00037281"/>
    </source>
</evidence>
<keyword evidence="13" id="KW-1185">Reference proteome</keyword>
<evidence type="ECO:0000256" key="5">
    <source>
        <dbReference type="ARBA" id="ARBA00023136"/>
    </source>
</evidence>
<keyword evidence="10" id="KW-0812">Transmembrane</keyword>
<comment type="subcellular location">
    <subcellularLocation>
        <location evidence="1">Cell membrane</location>
    </subcellularLocation>
</comment>
<dbReference type="GO" id="GO:0016757">
    <property type="term" value="F:glycosyltransferase activity"/>
    <property type="evidence" value="ECO:0007669"/>
    <property type="project" value="UniProtKB-KW"/>
</dbReference>
<dbReference type="Proteomes" id="UP000540568">
    <property type="component" value="Unassembled WGS sequence"/>
</dbReference>
<gene>
    <name evidence="12" type="ORF">FHX71_003979</name>
</gene>
<evidence type="ECO:0000256" key="2">
    <source>
        <dbReference type="ARBA" id="ARBA00022475"/>
    </source>
</evidence>
<evidence type="ECO:0000256" key="3">
    <source>
        <dbReference type="ARBA" id="ARBA00022676"/>
    </source>
</evidence>
<dbReference type="PANTHER" id="PTHR43646">
    <property type="entry name" value="GLYCOSYLTRANSFERASE"/>
    <property type="match status" value="1"/>
</dbReference>